<dbReference type="PROSITE" id="PS00041">
    <property type="entry name" value="HTH_ARAC_FAMILY_1"/>
    <property type="match status" value="1"/>
</dbReference>
<dbReference type="PROSITE" id="PS01124">
    <property type="entry name" value="HTH_ARAC_FAMILY_2"/>
    <property type="match status" value="1"/>
</dbReference>
<dbReference type="InterPro" id="IPR020449">
    <property type="entry name" value="Tscrpt_reg_AraC-type_HTH"/>
</dbReference>
<dbReference type="SMART" id="SM00342">
    <property type="entry name" value="HTH_ARAC"/>
    <property type="match status" value="1"/>
</dbReference>
<evidence type="ECO:0000259" key="4">
    <source>
        <dbReference type="PROSITE" id="PS01124"/>
    </source>
</evidence>
<dbReference type="SUPFAM" id="SSF46689">
    <property type="entry name" value="Homeodomain-like"/>
    <property type="match status" value="2"/>
</dbReference>
<evidence type="ECO:0000313" key="6">
    <source>
        <dbReference type="Proteomes" id="UP001241110"/>
    </source>
</evidence>
<keyword evidence="1" id="KW-0805">Transcription regulation</keyword>
<dbReference type="InterPro" id="IPR018062">
    <property type="entry name" value="HTH_AraC-typ_CS"/>
</dbReference>
<evidence type="ECO:0000256" key="2">
    <source>
        <dbReference type="ARBA" id="ARBA00023125"/>
    </source>
</evidence>
<dbReference type="PANTHER" id="PTHR47893:SF1">
    <property type="entry name" value="REGULATORY PROTEIN PCHR"/>
    <property type="match status" value="1"/>
</dbReference>
<name>A0AAE3U6T3_9BACT</name>
<dbReference type="Proteomes" id="UP001241110">
    <property type="component" value="Unassembled WGS sequence"/>
</dbReference>
<dbReference type="InterPro" id="IPR053142">
    <property type="entry name" value="PchR_regulatory_protein"/>
</dbReference>
<dbReference type="AlphaFoldDB" id="A0AAE3U6T3"/>
<keyword evidence="3" id="KW-0804">Transcription</keyword>
<sequence>MIQELIPTKDLDFLEAIALSIGSKVDGNTVELPQHIGNGFIKGFKINPHLYMIIRQYELKNEWVLKKIVGEEDKEVVMIAFHNIFRTRNERFDRKSLPSVQVTTAGLDYQLFLPAGVKMNSIVIAVHIEYLKELLNPQKENAFFKTLLSGFQPILFEEIISARIQNVATEIIEEQAPKELQLLYVKAKAEELIYLLFVELLKRQSTSVRSMSVAELKIIYQVRDKILSFLHIPPRLNELAKFSGMSESKLKRSFKQVFGTSIYSYYQNVRIQEAAYLLKEHKLTVSEVGHQLGFSNLSHFTRLFKEHLGVKPKKYSQESA</sequence>
<evidence type="ECO:0000313" key="5">
    <source>
        <dbReference type="EMBL" id="MDJ1480902.1"/>
    </source>
</evidence>
<dbReference type="EMBL" id="JASJOS010000004">
    <property type="protein sequence ID" value="MDJ1480902.1"/>
    <property type="molecule type" value="Genomic_DNA"/>
</dbReference>
<evidence type="ECO:0000256" key="3">
    <source>
        <dbReference type="ARBA" id="ARBA00023163"/>
    </source>
</evidence>
<dbReference type="Gene3D" id="1.10.10.60">
    <property type="entry name" value="Homeodomain-like"/>
    <property type="match status" value="2"/>
</dbReference>
<dbReference type="InterPro" id="IPR018060">
    <property type="entry name" value="HTH_AraC"/>
</dbReference>
<protein>
    <submittedName>
        <fullName evidence="5">AraC family transcriptional regulator</fullName>
    </submittedName>
</protein>
<reference evidence="5" key="1">
    <citation type="submission" date="2023-05" db="EMBL/GenBank/DDBJ databases">
        <authorList>
            <person name="Zhang X."/>
        </authorList>
    </citation>
    <scope>NUCLEOTIDE SEQUENCE</scope>
    <source>
        <strain evidence="5">YF14B1</strain>
    </source>
</reference>
<proteinExistence type="predicted"/>
<keyword evidence="2" id="KW-0238">DNA-binding</keyword>
<accession>A0AAE3U6T3</accession>
<dbReference type="PANTHER" id="PTHR47893">
    <property type="entry name" value="REGULATORY PROTEIN PCHR"/>
    <property type="match status" value="1"/>
</dbReference>
<gene>
    <name evidence="5" type="ORF">QNI16_10450</name>
</gene>
<dbReference type="RefSeq" id="WP_313977996.1">
    <property type="nucleotide sequence ID" value="NZ_JASJOS010000004.1"/>
</dbReference>
<dbReference type="Pfam" id="PF12833">
    <property type="entry name" value="HTH_18"/>
    <property type="match status" value="1"/>
</dbReference>
<dbReference type="GO" id="GO:0003700">
    <property type="term" value="F:DNA-binding transcription factor activity"/>
    <property type="evidence" value="ECO:0007669"/>
    <property type="project" value="InterPro"/>
</dbReference>
<feature type="domain" description="HTH araC/xylS-type" evidence="4">
    <location>
        <begin position="220"/>
        <end position="318"/>
    </location>
</feature>
<evidence type="ECO:0000256" key="1">
    <source>
        <dbReference type="ARBA" id="ARBA00023015"/>
    </source>
</evidence>
<dbReference type="GO" id="GO:0043565">
    <property type="term" value="F:sequence-specific DNA binding"/>
    <property type="evidence" value="ECO:0007669"/>
    <property type="project" value="InterPro"/>
</dbReference>
<dbReference type="PRINTS" id="PR00032">
    <property type="entry name" value="HTHARAC"/>
</dbReference>
<organism evidence="5 6">
    <name type="scientific">Xanthocytophaga flava</name>
    <dbReference type="NCBI Taxonomy" id="3048013"/>
    <lineage>
        <taxon>Bacteria</taxon>
        <taxon>Pseudomonadati</taxon>
        <taxon>Bacteroidota</taxon>
        <taxon>Cytophagia</taxon>
        <taxon>Cytophagales</taxon>
        <taxon>Rhodocytophagaceae</taxon>
        <taxon>Xanthocytophaga</taxon>
    </lineage>
</organism>
<comment type="caution">
    <text evidence="5">The sequence shown here is derived from an EMBL/GenBank/DDBJ whole genome shotgun (WGS) entry which is preliminary data.</text>
</comment>
<dbReference type="InterPro" id="IPR009057">
    <property type="entry name" value="Homeodomain-like_sf"/>
</dbReference>